<comment type="caution">
    <text evidence="11">The sequence shown here is derived from an EMBL/GenBank/DDBJ whole genome shotgun (WGS) entry which is preliminary data.</text>
</comment>
<dbReference type="EMBL" id="QGDL01000014">
    <property type="protein sequence ID" value="PWJ23393.1"/>
    <property type="molecule type" value="Genomic_DNA"/>
</dbReference>
<evidence type="ECO:0000259" key="10">
    <source>
        <dbReference type="PROSITE" id="PS50109"/>
    </source>
</evidence>
<evidence type="ECO:0000313" key="11">
    <source>
        <dbReference type="EMBL" id="PWJ23393.1"/>
    </source>
</evidence>
<dbReference type="SUPFAM" id="SSF55874">
    <property type="entry name" value="ATPase domain of HSP90 chaperone/DNA topoisomerase II/histidine kinase"/>
    <property type="match status" value="1"/>
</dbReference>
<keyword evidence="9" id="KW-0812">Transmembrane</keyword>
<feature type="domain" description="Histidine kinase" evidence="10">
    <location>
        <begin position="252"/>
        <end position="413"/>
    </location>
</feature>
<evidence type="ECO:0000256" key="4">
    <source>
        <dbReference type="ARBA" id="ARBA00022679"/>
    </source>
</evidence>
<dbReference type="SMART" id="SM00387">
    <property type="entry name" value="HATPase_c"/>
    <property type="match status" value="1"/>
</dbReference>
<evidence type="ECO:0000256" key="2">
    <source>
        <dbReference type="ARBA" id="ARBA00012438"/>
    </source>
</evidence>
<dbReference type="Pfam" id="PF02518">
    <property type="entry name" value="HATPase_c"/>
    <property type="match status" value="1"/>
</dbReference>
<keyword evidence="7" id="KW-0067">ATP-binding</keyword>
<gene>
    <name evidence="11" type="ORF">A8806_11417</name>
</gene>
<evidence type="ECO:0000256" key="8">
    <source>
        <dbReference type="ARBA" id="ARBA00023012"/>
    </source>
</evidence>
<dbReference type="RefSeq" id="WP_181368802.1">
    <property type="nucleotide sequence ID" value="NZ_BAAACK010000015.1"/>
</dbReference>
<protein>
    <recommendedName>
        <fullName evidence="2">histidine kinase</fullName>
        <ecNumber evidence="2">2.7.13.3</ecNumber>
    </recommendedName>
</protein>
<proteinExistence type="predicted"/>
<evidence type="ECO:0000256" key="7">
    <source>
        <dbReference type="ARBA" id="ARBA00022840"/>
    </source>
</evidence>
<dbReference type="GO" id="GO:0000160">
    <property type="term" value="P:phosphorelay signal transduction system"/>
    <property type="evidence" value="ECO:0007669"/>
    <property type="project" value="UniProtKB-KW"/>
</dbReference>
<dbReference type="GO" id="GO:0004673">
    <property type="term" value="F:protein histidine kinase activity"/>
    <property type="evidence" value="ECO:0007669"/>
    <property type="project" value="UniProtKB-EC"/>
</dbReference>
<keyword evidence="8" id="KW-0902">Two-component regulatory system</keyword>
<sequence>MTSIPGILKNKRIRAVCYGILLGLVCQIYIAPFAYSSYVVSLGTPVLTALLLFYPSICVIPLTFSMTVTACLLRGVIGAATGKTTFSDMFIPAVFYYGVYSLILCICVRLFRERGKSKLMAGMIFCDFAANAVQLVLMGHVDGAAVVDSALVAVIRGVLVWMLYWMYEWEHLYLRKKEHQSHYAQLNQIVTDIYAESFYLRKSMEDLNELTRKSHQLYENLEVEGQDGQPALDIAREAHEIRKDYQRIVEGISSLVHEHEEKSMKLSYILRIIEDNTKRQINERGRMLSFKLRNQSEMQIQHYYDIFTILNNLLVNSMDACEENGHISLTVQEQDQMLKLEVADDGCGMDEDTKEYIWGAGFSTKYDKETGQMSTGIGLCHVANVIRHLDGSVEVESAPGKGTKFTVLLPLKEL</sequence>
<evidence type="ECO:0000256" key="6">
    <source>
        <dbReference type="ARBA" id="ARBA00022777"/>
    </source>
</evidence>
<evidence type="ECO:0000256" key="3">
    <source>
        <dbReference type="ARBA" id="ARBA00022553"/>
    </source>
</evidence>
<name>A0A2Y9BL85_9FIRM</name>
<dbReference type="InterPro" id="IPR003594">
    <property type="entry name" value="HATPase_dom"/>
</dbReference>
<evidence type="ECO:0000256" key="1">
    <source>
        <dbReference type="ARBA" id="ARBA00000085"/>
    </source>
</evidence>
<dbReference type="PRINTS" id="PR00344">
    <property type="entry name" value="BCTRLSENSOR"/>
</dbReference>
<comment type="catalytic activity">
    <reaction evidence="1">
        <text>ATP + protein L-histidine = ADP + protein N-phospho-L-histidine.</text>
        <dbReference type="EC" id="2.7.13.3"/>
    </reaction>
</comment>
<keyword evidence="9" id="KW-0472">Membrane</keyword>
<keyword evidence="3" id="KW-0597">Phosphoprotein</keyword>
<dbReference type="EC" id="2.7.13.3" evidence="2"/>
<dbReference type="Gene3D" id="3.30.565.10">
    <property type="entry name" value="Histidine kinase-like ATPase, C-terminal domain"/>
    <property type="match status" value="1"/>
</dbReference>
<organism evidence="11 12">
    <name type="scientific">Faecalicatena orotica</name>
    <dbReference type="NCBI Taxonomy" id="1544"/>
    <lineage>
        <taxon>Bacteria</taxon>
        <taxon>Bacillati</taxon>
        <taxon>Bacillota</taxon>
        <taxon>Clostridia</taxon>
        <taxon>Lachnospirales</taxon>
        <taxon>Lachnospiraceae</taxon>
        <taxon>Faecalicatena</taxon>
    </lineage>
</organism>
<accession>A0A2Y9BL85</accession>
<keyword evidence="12" id="KW-1185">Reference proteome</keyword>
<keyword evidence="6 11" id="KW-0418">Kinase</keyword>
<dbReference type="InterPro" id="IPR004358">
    <property type="entry name" value="Sig_transdc_His_kin-like_C"/>
</dbReference>
<feature type="transmembrane region" description="Helical" evidence="9">
    <location>
        <begin position="149"/>
        <end position="167"/>
    </location>
</feature>
<dbReference type="PROSITE" id="PS50109">
    <property type="entry name" value="HIS_KIN"/>
    <property type="match status" value="1"/>
</dbReference>
<keyword evidence="5" id="KW-0547">Nucleotide-binding</keyword>
<keyword evidence="4" id="KW-0808">Transferase</keyword>
<keyword evidence="9" id="KW-1133">Transmembrane helix</keyword>
<evidence type="ECO:0000256" key="9">
    <source>
        <dbReference type="SAM" id="Phobius"/>
    </source>
</evidence>
<feature type="transmembrane region" description="Helical" evidence="9">
    <location>
        <begin position="12"/>
        <end position="30"/>
    </location>
</feature>
<dbReference type="Proteomes" id="UP000245845">
    <property type="component" value="Unassembled WGS sequence"/>
</dbReference>
<dbReference type="InterPro" id="IPR036890">
    <property type="entry name" value="HATPase_C_sf"/>
</dbReference>
<dbReference type="PANTHER" id="PTHR43065">
    <property type="entry name" value="SENSOR HISTIDINE KINASE"/>
    <property type="match status" value="1"/>
</dbReference>
<evidence type="ECO:0000256" key="5">
    <source>
        <dbReference type="ARBA" id="ARBA00022741"/>
    </source>
</evidence>
<dbReference type="InterPro" id="IPR005467">
    <property type="entry name" value="His_kinase_dom"/>
</dbReference>
<dbReference type="PANTHER" id="PTHR43065:SF10">
    <property type="entry name" value="PEROXIDE STRESS-ACTIVATED HISTIDINE KINASE MAK3"/>
    <property type="match status" value="1"/>
</dbReference>
<dbReference type="AlphaFoldDB" id="A0A2Y9BL85"/>
<feature type="transmembrane region" description="Helical" evidence="9">
    <location>
        <begin position="89"/>
        <end position="112"/>
    </location>
</feature>
<dbReference type="GO" id="GO:0005524">
    <property type="term" value="F:ATP binding"/>
    <property type="evidence" value="ECO:0007669"/>
    <property type="project" value="UniProtKB-KW"/>
</dbReference>
<feature type="transmembrane region" description="Helical" evidence="9">
    <location>
        <begin position="59"/>
        <end position="77"/>
    </location>
</feature>
<evidence type="ECO:0000313" key="12">
    <source>
        <dbReference type="Proteomes" id="UP000245845"/>
    </source>
</evidence>
<reference evidence="11 12" key="1">
    <citation type="submission" date="2018-05" db="EMBL/GenBank/DDBJ databases">
        <title>The Hungate 1000. A catalogue of reference genomes from the rumen microbiome.</title>
        <authorList>
            <person name="Kelly W."/>
        </authorList>
    </citation>
    <scope>NUCLEOTIDE SEQUENCE [LARGE SCALE GENOMIC DNA]</scope>
    <source>
        <strain evidence="11 12">NLAE-zl-C242</strain>
    </source>
</reference>